<protein>
    <submittedName>
        <fullName evidence="2">Uncharacterized protein</fullName>
    </submittedName>
</protein>
<organism evidence="2 3">
    <name type="scientific">Penicillium angulare</name>
    <dbReference type="NCBI Taxonomy" id="116970"/>
    <lineage>
        <taxon>Eukaryota</taxon>
        <taxon>Fungi</taxon>
        <taxon>Dikarya</taxon>
        <taxon>Ascomycota</taxon>
        <taxon>Pezizomycotina</taxon>
        <taxon>Eurotiomycetes</taxon>
        <taxon>Eurotiomycetidae</taxon>
        <taxon>Eurotiales</taxon>
        <taxon>Aspergillaceae</taxon>
        <taxon>Penicillium</taxon>
    </lineage>
</organism>
<name>A0A9W9FWF2_9EURO</name>
<dbReference type="PANTHER" id="PTHR35487">
    <property type="entry name" value="DUF3824 DOMAIN-CONTAINING PROTEIN"/>
    <property type="match status" value="1"/>
</dbReference>
<dbReference type="AlphaFoldDB" id="A0A9W9FWF2"/>
<dbReference type="EMBL" id="JAPQKH010000003">
    <property type="protein sequence ID" value="KAJ5107723.1"/>
    <property type="molecule type" value="Genomic_DNA"/>
</dbReference>
<accession>A0A9W9FWF2</accession>
<evidence type="ECO:0000313" key="3">
    <source>
        <dbReference type="Proteomes" id="UP001149165"/>
    </source>
</evidence>
<reference evidence="2" key="2">
    <citation type="journal article" date="2023" name="IMA Fungus">
        <title>Comparative genomic study of the Penicillium genus elucidates a diverse pangenome and 15 lateral gene transfer events.</title>
        <authorList>
            <person name="Petersen C."/>
            <person name="Sorensen T."/>
            <person name="Nielsen M.R."/>
            <person name="Sondergaard T.E."/>
            <person name="Sorensen J.L."/>
            <person name="Fitzpatrick D.A."/>
            <person name="Frisvad J.C."/>
            <person name="Nielsen K.L."/>
        </authorList>
    </citation>
    <scope>NUCLEOTIDE SEQUENCE</scope>
    <source>
        <strain evidence="2">IBT 30069</strain>
    </source>
</reference>
<feature type="region of interest" description="Disordered" evidence="1">
    <location>
        <begin position="123"/>
        <end position="153"/>
    </location>
</feature>
<comment type="caution">
    <text evidence="2">The sequence shown here is derived from an EMBL/GenBank/DDBJ whole genome shotgun (WGS) entry which is preliminary data.</text>
</comment>
<evidence type="ECO:0000313" key="2">
    <source>
        <dbReference type="EMBL" id="KAJ5107723.1"/>
    </source>
</evidence>
<reference evidence="2" key="1">
    <citation type="submission" date="2022-11" db="EMBL/GenBank/DDBJ databases">
        <authorList>
            <person name="Petersen C."/>
        </authorList>
    </citation>
    <scope>NUCLEOTIDE SEQUENCE</scope>
    <source>
        <strain evidence="2">IBT 30069</strain>
    </source>
</reference>
<gene>
    <name evidence="2" type="ORF">N7456_004398</name>
</gene>
<dbReference type="PANTHER" id="PTHR35487:SF1">
    <property type="entry name" value="DUF3824 DOMAIN-CONTAINING PROTEIN"/>
    <property type="match status" value="1"/>
</dbReference>
<feature type="compositionally biased region" description="Basic residues" evidence="1">
    <location>
        <begin position="26"/>
        <end position="47"/>
    </location>
</feature>
<proteinExistence type="predicted"/>
<keyword evidence="3" id="KW-1185">Reference proteome</keyword>
<feature type="region of interest" description="Disordered" evidence="1">
    <location>
        <begin position="1"/>
        <end position="67"/>
    </location>
</feature>
<dbReference type="Proteomes" id="UP001149165">
    <property type="component" value="Unassembled WGS sequence"/>
</dbReference>
<feature type="compositionally biased region" description="Basic residues" evidence="1">
    <location>
        <begin position="129"/>
        <end position="153"/>
    </location>
</feature>
<feature type="compositionally biased region" description="Basic and acidic residues" evidence="1">
    <location>
        <begin position="1"/>
        <end position="11"/>
    </location>
</feature>
<evidence type="ECO:0000256" key="1">
    <source>
        <dbReference type="SAM" id="MobiDB-lite"/>
    </source>
</evidence>
<sequence length="153" mass="17276">MYTDYPRDHRTSGHYRLPPGDTVPHSHSHSQSHSRSRHHSGHGHHHGDHRDSHHREKSDHKHEDPHHNRHLIEGAVAAAGVAEVIHRHRKNDGEDVSQGFGHIARTVGAGALGAVAANEIERAHNSHERKSHHRSSSGHRRNDHHGNRHGHHH</sequence>
<feature type="compositionally biased region" description="Basic and acidic residues" evidence="1">
    <location>
        <begin position="48"/>
        <end position="67"/>
    </location>
</feature>